<gene>
    <name evidence="1" type="ordered locus">AXX17_At1g70750</name>
</gene>
<dbReference type="AlphaFoldDB" id="A0A178W921"/>
<dbReference type="ExpressionAtlas" id="A0A178W921">
    <property type="expression patterns" value="baseline and differential"/>
</dbReference>
<protein>
    <submittedName>
        <fullName evidence="1">Uncharacterized protein</fullName>
    </submittedName>
</protein>
<dbReference type="PANTHER" id="PTHR47859:SF1">
    <property type="entry name" value="PENTATRICOPEPTIDE REPEAT-CONTAINING PROTEIN"/>
    <property type="match status" value="1"/>
</dbReference>
<dbReference type="Proteomes" id="UP000078284">
    <property type="component" value="Chromosome 1"/>
</dbReference>
<dbReference type="EMBL" id="LUHQ01000001">
    <property type="protein sequence ID" value="OAP14666.1"/>
    <property type="molecule type" value="Genomic_DNA"/>
</dbReference>
<sequence length="129" mass="15006">MIDVIEYIVEQMHREKVNPDPTTCHYVFSCYVEKGYHATAIEALNVLSLRMLNEEDKESLQDKKIELEENFVMSEDPEAETKIIELFRKSEEHLAAALLNLRWCAMLGGRIIWSEDQSPWARALSNKYG</sequence>
<proteinExistence type="predicted"/>
<comment type="caution">
    <text evidence="1">The sequence shown here is derived from an EMBL/GenBank/DDBJ whole genome shotgun (WGS) entry which is preliminary data.</text>
</comment>
<accession>A0A178W921</accession>
<evidence type="ECO:0000313" key="2">
    <source>
        <dbReference type="Proteomes" id="UP000078284"/>
    </source>
</evidence>
<evidence type="ECO:0000313" key="1">
    <source>
        <dbReference type="EMBL" id="OAP14666.1"/>
    </source>
</evidence>
<organism evidence="1 2">
    <name type="scientific">Arabidopsis thaliana</name>
    <name type="common">Mouse-ear cress</name>
    <dbReference type="NCBI Taxonomy" id="3702"/>
    <lineage>
        <taxon>Eukaryota</taxon>
        <taxon>Viridiplantae</taxon>
        <taxon>Streptophyta</taxon>
        <taxon>Embryophyta</taxon>
        <taxon>Tracheophyta</taxon>
        <taxon>Spermatophyta</taxon>
        <taxon>Magnoliopsida</taxon>
        <taxon>eudicotyledons</taxon>
        <taxon>Gunneridae</taxon>
        <taxon>Pentapetalae</taxon>
        <taxon>rosids</taxon>
        <taxon>malvids</taxon>
        <taxon>Brassicales</taxon>
        <taxon>Brassicaceae</taxon>
        <taxon>Camelineae</taxon>
        <taxon>Arabidopsis</taxon>
    </lineage>
</organism>
<name>A0A178W921_ARATH</name>
<dbReference type="PANTHER" id="PTHR47859">
    <property type="entry name" value="PENTATRICOPEPTIDE REPEAT-CONTAINING PROTEIN"/>
    <property type="match status" value="1"/>
</dbReference>
<reference evidence="2" key="1">
    <citation type="journal article" date="2016" name="Proc. Natl. Acad. Sci. U.S.A.">
        <title>Chromosome-level assembly of Arabidopsis thaliana Ler reveals the extent of translocation and inversion polymorphisms.</title>
        <authorList>
            <person name="Zapata L."/>
            <person name="Ding J."/>
            <person name="Willing E.M."/>
            <person name="Hartwig B."/>
            <person name="Bezdan D."/>
            <person name="Jiao W.B."/>
            <person name="Patel V."/>
            <person name="Velikkakam James G."/>
            <person name="Koornneef M."/>
            <person name="Ossowski S."/>
            <person name="Schneeberger K."/>
        </authorList>
    </citation>
    <scope>NUCLEOTIDE SEQUENCE [LARGE SCALE GENOMIC DNA]</scope>
    <source>
        <strain evidence="2">cv. Landsberg erecta</strain>
    </source>
</reference>